<protein>
    <recommendedName>
        <fullName evidence="4">Lipoprotein</fullName>
    </recommendedName>
</protein>
<proteinExistence type="predicted"/>
<evidence type="ECO:0000313" key="3">
    <source>
        <dbReference type="Proteomes" id="UP001374803"/>
    </source>
</evidence>
<evidence type="ECO:0000313" key="2">
    <source>
        <dbReference type="EMBL" id="WXB02731.1"/>
    </source>
</evidence>
<dbReference type="PROSITE" id="PS51257">
    <property type="entry name" value="PROKAR_LIPOPROTEIN"/>
    <property type="match status" value="1"/>
</dbReference>
<organism evidence="2 3">
    <name type="scientific">Pendulispora rubella</name>
    <dbReference type="NCBI Taxonomy" id="2741070"/>
    <lineage>
        <taxon>Bacteria</taxon>
        <taxon>Pseudomonadati</taxon>
        <taxon>Myxococcota</taxon>
        <taxon>Myxococcia</taxon>
        <taxon>Myxococcales</taxon>
        <taxon>Sorangiineae</taxon>
        <taxon>Pendulisporaceae</taxon>
        <taxon>Pendulispora</taxon>
    </lineage>
</organism>
<reference evidence="2" key="1">
    <citation type="submission" date="2021-12" db="EMBL/GenBank/DDBJ databases">
        <title>Discovery of the Pendulisporaceae a myxobacterial family with distinct sporulation behavior and unique specialized metabolism.</title>
        <authorList>
            <person name="Garcia R."/>
            <person name="Popoff A."/>
            <person name="Bader C.D."/>
            <person name="Loehr J."/>
            <person name="Walesch S."/>
            <person name="Walt C."/>
            <person name="Boldt J."/>
            <person name="Bunk B."/>
            <person name="Haeckl F.J.F.P.J."/>
            <person name="Gunesch A.P."/>
            <person name="Birkelbach J."/>
            <person name="Nuebel U."/>
            <person name="Pietschmann T."/>
            <person name="Bach T."/>
            <person name="Mueller R."/>
        </authorList>
    </citation>
    <scope>NUCLEOTIDE SEQUENCE</scope>
    <source>
        <strain evidence="2">MSr11367</strain>
    </source>
</reference>
<keyword evidence="3" id="KW-1185">Reference proteome</keyword>
<name>A0ABZ2KYT3_9BACT</name>
<gene>
    <name evidence="2" type="ORF">LVJ94_38195</name>
</gene>
<dbReference type="RefSeq" id="WP_394832360.1">
    <property type="nucleotide sequence ID" value="NZ_CP089929.1"/>
</dbReference>
<evidence type="ECO:0008006" key="4">
    <source>
        <dbReference type="Google" id="ProtNLM"/>
    </source>
</evidence>
<evidence type="ECO:0000256" key="1">
    <source>
        <dbReference type="SAM" id="MobiDB-lite"/>
    </source>
</evidence>
<feature type="region of interest" description="Disordered" evidence="1">
    <location>
        <begin position="19"/>
        <end position="38"/>
    </location>
</feature>
<sequence length="142" mass="14725">MKVEAFLFSILAAMTACSSNDDGDSKEPPPGEQEPGRCSGDITNCALGALSDAQKADMCNLTLEAIDSSSGAKFECKSGPQSGQYLQVNAKNECVAQKFPASCSITVSELLKCYKAAKADACAAFEEGGACTAMVGRSQECT</sequence>
<dbReference type="Proteomes" id="UP001374803">
    <property type="component" value="Chromosome"/>
</dbReference>
<accession>A0ABZ2KYT3</accession>
<dbReference type="EMBL" id="CP089983">
    <property type="protein sequence ID" value="WXB02731.1"/>
    <property type="molecule type" value="Genomic_DNA"/>
</dbReference>